<dbReference type="Proteomes" id="UP000292932">
    <property type="component" value="Unassembled WGS sequence"/>
</dbReference>
<dbReference type="InterPro" id="IPR007197">
    <property type="entry name" value="rSAM"/>
</dbReference>
<evidence type="ECO:0000256" key="6">
    <source>
        <dbReference type="ARBA" id="ARBA00023014"/>
    </source>
</evidence>
<keyword evidence="3" id="KW-0949">S-adenosyl-L-methionine</keyword>
<keyword evidence="2" id="KW-0004">4Fe-4S</keyword>
<dbReference type="InterPro" id="IPR023867">
    <property type="entry name" value="Sulphatase_maturase_rSAM"/>
</dbReference>
<reference evidence="10 11" key="1">
    <citation type="journal article" date="2018" name="Sci. Rep.">
        <title>Genomic diversity and distribution of Bifidobacterium longum subsp. longum across the human lifespan.</title>
        <authorList>
            <person name="Odamaki T."/>
            <person name="Bottacini F."/>
            <person name="Kato K."/>
            <person name="Mitsuyama E."/>
            <person name="Yoshida K."/>
            <person name="Horigome A."/>
            <person name="Xiao J.Z."/>
            <person name="van Sinderen D."/>
        </authorList>
    </citation>
    <scope>NUCLEOTIDE SEQUENCE [LARGE SCALE GENOMIC DNA]</scope>
    <source>
        <strain evidence="10 11">MCC10096</strain>
    </source>
</reference>
<organism evidence="10 11">
    <name type="scientific">Bifidobacterium longum subsp. longum</name>
    <dbReference type="NCBI Taxonomy" id="1679"/>
    <lineage>
        <taxon>Bacteria</taxon>
        <taxon>Bacillati</taxon>
        <taxon>Actinomycetota</taxon>
        <taxon>Actinomycetes</taxon>
        <taxon>Bifidobacteriales</taxon>
        <taxon>Bifidobacteriaceae</taxon>
        <taxon>Bifidobacterium</taxon>
    </lineage>
</organism>
<dbReference type="InterPro" id="IPR058240">
    <property type="entry name" value="rSAM_sf"/>
</dbReference>
<feature type="domain" description="Radical SAM core" evidence="9">
    <location>
        <begin position="2"/>
        <end position="226"/>
    </location>
</feature>
<dbReference type="RefSeq" id="WP_131207681.1">
    <property type="nucleotide sequence ID" value="NZ_SHSP01000014.1"/>
</dbReference>
<dbReference type="Pfam" id="PF13186">
    <property type="entry name" value="SPASM"/>
    <property type="match status" value="1"/>
</dbReference>
<feature type="region of interest" description="Disordered" evidence="8">
    <location>
        <begin position="403"/>
        <end position="429"/>
    </location>
</feature>
<evidence type="ECO:0000256" key="3">
    <source>
        <dbReference type="ARBA" id="ARBA00022691"/>
    </source>
</evidence>
<proteinExistence type="inferred from homology"/>
<dbReference type="NCBIfam" id="TIGR04085">
    <property type="entry name" value="rSAM_more_4Fe4S"/>
    <property type="match status" value="1"/>
</dbReference>
<evidence type="ECO:0000256" key="4">
    <source>
        <dbReference type="ARBA" id="ARBA00022723"/>
    </source>
</evidence>
<comment type="similarity">
    <text evidence="7">Belongs to the radical SAM superfamily. Anaerobic sulfatase-maturating enzyme family.</text>
</comment>
<comment type="cofactor">
    <cofactor evidence="1">
        <name>[4Fe-4S] cluster</name>
        <dbReference type="ChEBI" id="CHEBI:49883"/>
    </cofactor>
</comment>
<dbReference type="SFLD" id="SFLDG01067">
    <property type="entry name" value="SPASM/twitch_domain_containing"/>
    <property type="match status" value="1"/>
</dbReference>
<dbReference type="PANTHER" id="PTHR43273">
    <property type="entry name" value="ANAEROBIC SULFATASE-MATURATING ENZYME HOMOLOG ASLB-RELATED"/>
    <property type="match status" value="1"/>
</dbReference>
<dbReference type="InterPro" id="IPR023885">
    <property type="entry name" value="4Fe4S-binding_SPASM_dom"/>
</dbReference>
<dbReference type="InterPro" id="IPR047207">
    <property type="entry name" value="SPASM_anSME"/>
</dbReference>
<evidence type="ECO:0000256" key="7">
    <source>
        <dbReference type="ARBA" id="ARBA00023601"/>
    </source>
</evidence>
<dbReference type="GO" id="GO:0051539">
    <property type="term" value="F:4 iron, 4 sulfur cluster binding"/>
    <property type="evidence" value="ECO:0007669"/>
    <property type="project" value="UniProtKB-KW"/>
</dbReference>
<dbReference type="CDD" id="cd21120">
    <property type="entry name" value="SPASM_anSME"/>
    <property type="match status" value="1"/>
</dbReference>
<evidence type="ECO:0000256" key="5">
    <source>
        <dbReference type="ARBA" id="ARBA00023004"/>
    </source>
</evidence>
<dbReference type="GO" id="GO:0016491">
    <property type="term" value="F:oxidoreductase activity"/>
    <property type="evidence" value="ECO:0007669"/>
    <property type="project" value="InterPro"/>
</dbReference>
<dbReference type="SFLD" id="SFLDF00285">
    <property type="entry name" value="anaerobic_Ser-type_sulfatase-m"/>
    <property type="match status" value="1"/>
</dbReference>
<dbReference type="PANTHER" id="PTHR43273:SF3">
    <property type="entry name" value="ANAEROBIC SULFATASE-MATURATING ENZYME HOMOLOG ASLB-RELATED"/>
    <property type="match status" value="1"/>
</dbReference>
<dbReference type="NCBIfam" id="TIGR03942">
    <property type="entry name" value="sulfatase_rSAM"/>
    <property type="match status" value="1"/>
</dbReference>
<dbReference type="SFLD" id="SFLDS00029">
    <property type="entry name" value="Radical_SAM"/>
    <property type="match status" value="1"/>
</dbReference>
<evidence type="ECO:0000256" key="2">
    <source>
        <dbReference type="ARBA" id="ARBA00022485"/>
    </source>
</evidence>
<keyword evidence="6" id="KW-0411">Iron-sulfur</keyword>
<evidence type="ECO:0000313" key="11">
    <source>
        <dbReference type="Proteomes" id="UP000292932"/>
    </source>
</evidence>
<dbReference type="SFLD" id="SFLDG01386">
    <property type="entry name" value="main_SPASM_domain-containing"/>
    <property type="match status" value="1"/>
</dbReference>
<keyword evidence="4" id="KW-0479">Metal-binding</keyword>
<gene>
    <name evidence="10" type="ORF">MCC10096_1515</name>
</gene>
<evidence type="ECO:0000256" key="1">
    <source>
        <dbReference type="ARBA" id="ARBA00001966"/>
    </source>
</evidence>
<dbReference type="GO" id="GO:0046872">
    <property type="term" value="F:metal ion binding"/>
    <property type="evidence" value="ECO:0007669"/>
    <property type="project" value="UniProtKB-KW"/>
</dbReference>
<dbReference type="EMBL" id="SHSP01000014">
    <property type="protein sequence ID" value="TCF31357.1"/>
    <property type="molecule type" value="Genomic_DNA"/>
</dbReference>
<name>A0A4R0UI84_BIFLL</name>
<dbReference type="InterPro" id="IPR013785">
    <property type="entry name" value="Aldolase_TIM"/>
</dbReference>
<evidence type="ECO:0000259" key="9">
    <source>
        <dbReference type="PROSITE" id="PS51918"/>
    </source>
</evidence>
<evidence type="ECO:0000313" key="10">
    <source>
        <dbReference type="EMBL" id="TCF31357.1"/>
    </source>
</evidence>
<dbReference type="Gene3D" id="3.20.20.70">
    <property type="entry name" value="Aldolase class I"/>
    <property type="match status" value="1"/>
</dbReference>
<dbReference type="CDD" id="cd01335">
    <property type="entry name" value="Radical_SAM"/>
    <property type="match status" value="1"/>
</dbReference>
<dbReference type="InterPro" id="IPR034491">
    <property type="entry name" value="Anaerob_Ser_sulfatase-maturase"/>
</dbReference>
<dbReference type="SUPFAM" id="SSF102114">
    <property type="entry name" value="Radical SAM enzymes"/>
    <property type="match status" value="1"/>
</dbReference>
<sequence length="443" mass="49654">MLDDRFSVLAKPTGAVCNLECEYCFFLSKDQVLDGADAMDEATMELYLRRYLDEQPDGEVTVAWQGGGEPTMRGRGFFAKAFDLAERLARPRQHVNHVLQTNGTFLDDEWAALLADHQVLVGVSMDGPASMHDAYRVNRAGRGSHAQVLRGWRALERHDVPRNILCTVHRANQDHPLEVYRYFRDELGARHIQFIPIVERVHASQLAVAENGWRKADGTRLLYVQEGHHVTSRSVDPAAWGAFLTVVFDEWVTRDVGSCFVQLFDVMLGNLFGMYSLCVHSPECGNALVLAHNGDVYSCDHFVEPRHRLGSIRESSYRELVNTSRHREFGALKSALPSDCRRCPVRWACQGGCPKDRIAPDADGGRHLNYLCPGYRAFFTHAAGAMMAMAELVANGEPASRIMDEPPADEPTSWDAGGGMLGTDDYPEDYRHLRGVDTWRTTD</sequence>
<dbReference type="Pfam" id="PF04055">
    <property type="entry name" value="Radical_SAM"/>
    <property type="match status" value="1"/>
</dbReference>
<accession>A0A4R0UI84</accession>
<dbReference type="PROSITE" id="PS51918">
    <property type="entry name" value="RADICAL_SAM"/>
    <property type="match status" value="1"/>
</dbReference>
<comment type="caution">
    <text evidence="10">The sequence shown here is derived from an EMBL/GenBank/DDBJ whole genome shotgun (WGS) entry which is preliminary data.</text>
</comment>
<dbReference type="AlphaFoldDB" id="A0A4R0UI84"/>
<protein>
    <submittedName>
        <fullName evidence="10">Arylsulfatase maturase (Fe-S oxidoreductase)</fullName>
    </submittedName>
</protein>
<keyword evidence="5" id="KW-0408">Iron</keyword>
<evidence type="ECO:0000256" key="8">
    <source>
        <dbReference type="SAM" id="MobiDB-lite"/>
    </source>
</evidence>
<dbReference type="SFLD" id="SFLDG01072">
    <property type="entry name" value="dehydrogenase_like"/>
    <property type="match status" value="1"/>
</dbReference>